<evidence type="ECO:0000256" key="9">
    <source>
        <dbReference type="SAM" id="SignalP"/>
    </source>
</evidence>
<feature type="chain" id="PRO_5004507931" description="beta-N-acetylhexosaminidase" evidence="9">
    <location>
        <begin position="28"/>
        <end position="863"/>
    </location>
</feature>
<dbReference type="SMART" id="SM01081">
    <property type="entry name" value="CHB_HEX"/>
    <property type="match status" value="1"/>
</dbReference>
<evidence type="ECO:0000256" key="5">
    <source>
        <dbReference type="ARBA" id="ARBA00023295"/>
    </source>
</evidence>
<dbReference type="GO" id="GO:0030203">
    <property type="term" value="P:glycosaminoglycan metabolic process"/>
    <property type="evidence" value="ECO:0007669"/>
    <property type="project" value="TreeGrafter"/>
</dbReference>
<dbReference type="AlphaFoldDB" id="S2DND3"/>
<evidence type="ECO:0000256" key="2">
    <source>
        <dbReference type="ARBA" id="ARBA00006285"/>
    </source>
</evidence>
<dbReference type="Pfam" id="PF00728">
    <property type="entry name" value="Glyco_hydro_20"/>
    <property type="match status" value="1"/>
</dbReference>
<dbReference type="Proteomes" id="UP000006073">
    <property type="component" value="Unassembled WGS sequence"/>
</dbReference>
<evidence type="ECO:0000256" key="6">
    <source>
        <dbReference type="ARBA" id="ARBA00030512"/>
    </source>
</evidence>
<evidence type="ECO:0000259" key="10">
    <source>
        <dbReference type="SMART" id="SM01081"/>
    </source>
</evidence>
<keyword evidence="4 11" id="KW-0378">Hydrolase</keyword>
<comment type="caution">
    <text evidence="11">The sequence shown here is derived from an EMBL/GenBank/DDBJ whole genome shotgun (WGS) entry which is preliminary data.</text>
</comment>
<comment type="catalytic activity">
    <reaction evidence="1">
        <text>Hydrolysis of terminal non-reducing N-acetyl-D-hexosamine residues in N-acetyl-beta-D-hexosaminides.</text>
        <dbReference type="EC" id="3.2.1.52"/>
    </reaction>
</comment>
<dbReference type="Pfam" id="PF03173">
    <property type="entry name" value="CHB_HEX"/>
    <property type="match status" value="1"/>
</dbReference>
<accession>S2DND3</accession>
<evidence type="ECO:0000256" key="3">
    <source>
        <dbReference type="ARBA" id="ARBA00012663"/>
    </source>
</evidence>
<dbReference type="PANTHER" id="PTHR22600:SF57">
    <property type="entry name" value="BETA-N-ACETYLHEXOSAMINIDASE"/>
    <property type="match status" value="1"/>
</dbReference>
<keyword evidence="5 11" id="KW-0326">Glycosidase</keyword>
<dbReference type="eggNOG" id="COG3525">
    <property type="taxonomic scope" value="Bacteria"/>
</dbReference>
<evidence type="ECO:0000256" key="8">
    <source>
        <dbReference type="PIRSR" id="PIRSR625705-1"/>
    </source>
</evidence>
<keyword evidence="12" id="KW-1185">Reference proteome</keyword>
<dbReference type="GO" id="GO:0030247">
    <property type="term" value="F:polysaccharide binding"/>
    <property type="evidence" value="ECO:0007669"/>
    <property type="project" value="InterPro"/>
</dbReference>
<dbReference type="GO" id="GO:0004563">
    <property type="term" value="F:beta-N-acetylhexosaminidase activity"/>
    <property type="evidence" value="ECO:0007669"/>
    <property type="project" value="UniProtKB-EC"/>
</dbReference>
<evidence type="ECO:0000256" key="1">
    <source>
        <dbReference type="ARBA" id="ARBA00001231"/>
    </source>
</evidence>
<dbReference type="SUPFAM" id="SSF51445">
    <property type="entry name" value="(Trans)glycosidases"/>
    <property type="match status" value="1"/>
</dbReference>
<dbReference type="GO" id="GO:0005975">
    <property type="term" value="P:carbohydrate metabolic process"/>
    <property type="evidence" value="ECO:0007669"/>
    <property type="project" value="InterPro"/>
</dbReference>
<dbReference type="SUPFAM" id="SSF55545">
    <property type="entry name" value="beta-N-acetylhexosaminidase-like domain"/>
    <property type="match status" value="1"/>
</dbReference>
<dbReference type="EC" id="3.2.1.52" evidence="3"/>
<name>S2DND3_INDAL</name>
<dbReference type="PROSITE" id="PS51257">
    <property type="entry name" value="PROKAR_LIPOPROTEIN"/>
    <property type="match status" value="1"/>
</dbReference>
<dbReference type="PRINTS" id="PR00738">
    <property type="entry name" value="GLHYDRLASE20"/>
</dbReference>
<evidence type="ECO:0000313" key="11">
    <source>
        <dbReference type="EMBL" id="EPA00570.1"/>
    </source>
</evidence>
<dbReference type="InterPro" id="IPR004866">
    <property type="entry name" value="CHB/HEX_N_dom"/>
</dbReference>
<dbReference type="SUPFAM" id="SSF49384">
    <property type="entry name" value="Carbohydrate-binding domain"/>
    <property type="match status" value="1"/>
</dbReference>
<dbReference type="Gene3D" id="3.20.20.80">
    <property type="entry name" value="Glycosidases"/>
    <property type="match status" value="1"/>
</dbReference>
<dbReference type="SUPFAM" id="SSF81296">
    <property type="entry name" value="E set domains"/>
    <property type="match status" value="1"/>
</dbReference>
<reference evidence="11 12" key="1">
    <citation type="journal article" date="2013" name="Genome Announc.">
        <title>Draft Genome Sequence of Indibacter alkaliphilus Strain LW1T, Isolated from Lonar Lake, a Haloalkaline Lake in the Buldana District of Maharashtra, India.</title>
        <authorList>
            <person name="Singh A."/>
            <person name="Kumar Jangir P."/>
            <person name="Sharma R."/>
            <person name="Singh A."/>
            <person name="Kumar Pinnaka A."/>
            <person name="Shivaji S."/>
        </authorList>
    </citation>
    <scope>NUCLEOTIDE SEQUENCE [LARGE SCALE GENOMIC DNA]</scope>
    <source>
        <strain evidence="12">CCUG 57479 / KCTC 22604 / LW1</strain>
    </source>
</reference>
<sequence length="863" mass="97845">MIRQFISPALYFLFISCFIFSCSSNQGNPSADDLKIEWELLENSIQPEQFHRASFTITNKSKQNLNPDWEIFFNSIFLSVKPDLVDQKVIIEHLSGDFFRIKPMEDFPVLSPEEQFVIEYKSGNFLNKNSHAPDALYIVFANESDQGHPLVNYHKKGVNLPSMVKVAAESTLPIPTGNFLFEQNKDLKRLHSREFSPVIPTPKKYEWVEGSWEKASEITFYADEGYEAQTLHLEKWLKEIFEGNVSSVSKEEADVLIINSSADLGKEGYNLTIGENILIEASEPAGAFYGIQSLMALVPVEAFAERVPKLEIPKIKIEDEPRFEYRGLFLDVARNFQSKEAVFKLLDLMAFYKLNVFHFNLANDEGWRIEIPGLPELTAVGSKRGHSAEEKDFLWPYYGSGPDQGDSPHGTGFYTTDDFVDILKYANKRHIEVIPEIGVPAHSKAAIIAMRSRYHQKMEAGDEHAAMEYLLEDFEDTSDYLSAQNFRGNTICICQESAFNFYGKVVDEIIELFSEAGLPLKTFHTGGDEVPHGAWTDSPVCEKFIQESEEVSSVDDLRNYFYKRISKMFAERNIQTAGWEEIGQVEVEEEGKRVPRPNPEFADAGFRVHAWNAVAGWGGEDMAYQLANEGYEVIFCNSSNIYFDLAYDLHPDEPGHLWSGHVNLQTAWQTVPLNHFISNDRDMYGREIDIDELVKNKVRLSNEGKKNIKGISGQLWTETVKGQDMMEYYLLPKMLGLVERAWASDPDWTSVSDHESRKAARAEDWNKFANAVGQRELPRLDFIFGGFNTRLPKPGTFVKDGLMHANVETPGLIIRYTRDGSQVTANSPEYSAPVPIEGKVMLRVFTPSGKGGDISSCDKWDGS</sequence>
<organism evidence="11 12">
    <name type="scientific">Indibacter alkaliphilus (strain CCUG 57479 / KCTC 22604 / LW1)</name>
    <dbReference type="NCBI Taxonomy" id="1189612"/>
    <lineage>
        <taxon>Bacteria</taxon>
        <taxon>Pseudomonadati</taxon>
        <taxon>Bacteroidota</taxon>
        <taxon>Cytophagia</taxon>
        <taxon>Cytophagales</taxon>
        <taxon>Cyclobacteriaceae</taxon>
    </lineage>
</organism>
<dbReference type="Gene3D" id="3.30.379.10">
    <property type="entry name" value="Chitobiase/beta-hexosaminidase domain 2-like"/>
    <property type="match status" value="1"/>
</dbReference>
<dbReference type="OrthoDB" id="9763537at2"/>
<dbReference type="InterPro" id="IPR013783">
    <property type="entry name" value="Ig-like_fold"/>
</dbReference>
<dbReference type="InterPro" id="IPR029018">
    <property type="entry name" value="Hex-like_dom2"/>
</dbReference>
<dbReference type="STRING" id="1189612.A33Q_0043"/>
<dbReference type="InterPro" id="IPR014756">
    <property type="entry name" value="Ig_E-set"/>
</dbReference>
<dbReference type="InterPro" id="IPR012291">
    <property type="entry name" value="CBM2_carb-bd_dom_sf"/>
</dbReference>
<evidence type="ECO:0000256" key="7">
    <source>
        <dbReference type="ARBA" id="ARBA00033000"/>
    </source>
</evidence>
<dbReference type="InterPro" id="IPR015883">
    <property type="entry name" value="Glyco_hydro_20_cat"/>
</dbReference>
<dbReference type="PANTHER" id="PTHR22600">
    <property type="entry name" value="BETA-HEXOSAMINIDASE"/>
    <property type="match status" value="1"/>
</dbReference>
<comment type="similarity">
    <text evidence="2">Belongs to the glycosyl hydrolase 20 family.</text>
</comment>
<dbReference type="Gene3D" id="2.60.40.290">
    <property type="match status" value="1"/>
</dbReference>
<feature type="signal peptide" evidence="9">
    <location>
        <begin position="1"/>
        <end position="27"/>
    </location>
</feature>
<dbReference type="RefSeq" id="WP_009035221.1">
    <property type="nucleotide sequence ID" value="NZ_ALWO02000002.1"/>
</dbReference>
<dbReference type="Pfam" id="PF03174">
    <property type="entry name" value="CHB_HEX_C"/>
    <property type="match status" value="1"/>
</dbReference>
<keyword evidence="9" id="KW-0732">Signal</keyword>
<dbReference type="InterPro" id="IPR025705">
    <property type="entry name" value="Beta_hexosaminidase_sua/sub"/>
</dbReference>
<dbReference type="InterPro" id="IPR004867">
    <property type="entry name" value="CHB_C_dom"/>
</dbReference>
<dbReference type="EMBL" id="ALWO02000002">
    <property type="protein sequence ID" value="EPA00570.1"/>
    <property type="molecule type" value="Genomic_DNA"/>
</dbReference>
<dbReference type="Pfam" id="PF02838">
    <property type="entry name" value="Glyco_hydro_20b"/>
    <property type="match status" value="1"/>
</dbReference>
<gene>
    <name evidence="11" type="ORF">A33Q_0043</name>
</gene>
<dbReference type="Gene3D" id="2.60.40.10">
    <property type="entry name" value="Immunoglobulins"/>
    <property type="match status" value="1"/>
</dbReference>
<dbReference type="InterPro" id="IPR015882">
    <property type="entry name" value="HEX_bac_N"/>
</dbReference>
<dbReference type="CDD" id="cd02847">
    <property type="entry name" value="E_set_Chitobiase_C"/>
    <property type="match status" value="1"/>
</dbReference>
<dbReference type="InterPro" id="IPR017853">
    <property type="entry name" value="GH"/>
</dbReference>
<dbReference type="InterPro" id="IPR008965">
    <property type="entry name" value="CBM2/CBM3_carb-bd_dom_sf"/>
</dbReference>
<feature type="domain" description="Chitobiase/beta-hexosaminidases N-terminal" evidence="10">
    <location>
        <begin position="32"/>
        <end position="179"/>
    </location>
</feature>
<evidence type="ECO:0000256" key="4">
    <source>
        <dbReference type="ARBA" id="ARBA00022801"/>
    </source>
</evidence>
<proteinExistence type="inferred from homology"/>
<feature type="active site" description="Proton donor" evidence="8">
    <location>
        <position position="529"/>
    </location>
</feature>
<protein>
    <recommendedName>
        <fullName evidence="3">beta-N-acetylhexosaminidase</fullName>
        <ecNumber evidence="3">3.2.1.52</ecNumber>
    </recommendedName>
    <alternativeName>
        <fullName evidence="6">Beta-N-acetylhexosaminidase</fullName>
    </alternativeName>
    <alternativeName>
        <fullName evidence="7">N-acetyl-beta-glucosaminidase</fullName>
    </alternativeName>
</protein>
<evidence type="ECO:0000313" key="12">
    <source>
        <dbReference type="Proteomes" id="UP000006073"/>
    </source>
</evidence>
<dbReference type="GO" id="GO:0016020">
    <property type="term" value="C:membrane"/>
    <property type="evidence" value="ECO:0007669"/>
    <property type="project" value="TreeGrafter"/>
</dbReference>